<protein>
    <submittedName>
        <fullName evidence="1">Uncharacterized protein</fullName>
    </submittedName>
</protein>
<proteinExistence type="predicted"/>
<gene>
    <name evidence="1" type="ORF">Prudu_002185</name>
</gene>
<accession>A0A4Y1QQD3</accession>
<dbReference type="EMBL" id="AP019297">
    <property type="protein sequence ID" value="BBG94007.1"/>
    <property type="molecule type" value="Genomic_DNA"/>
</dbReference>
<organism evidence="1">
    <name type="scientific">Prunus dulcis</name>
    <name type="common">Almond</name>
    <name type="synonym">Amygdalus dulcis</name>
    <dbReference type="NCBI Taxonomy" id="3755"/>
    <lineage>
        <taxon>Eukaryota</taxon>
        <taxon>Viridiplantae</taxon>
        <taxon>Streptophyta</taxon>
        <taxon>Embryophyta</taxon>
        <taxon>Tracheophyta</taxon>
        <taxon>Spermatophyta</taxon>
        <taxon>Magnoliopsida</taxon>
        <taxon>eudicotyledons</taxon>
        <taxon>Gunneridae</taxon>
        <taxon>Pentapetalae</taxon>
        <taxon>rosids</taxon>
        <taxon>fabids</taxon>
        <taxon>Rosales</taxon>
        <taxon>Rosaceae</taxon>
        <taxon>Amygdaloideae</taxon>
        <taxon>Amygdaleae</taxon>
        <taxon>Prunus</taxon>
    </lineage>
</organism>
<feature type="non-terminal residue" evidence="1">
    <location>
        <position position="12"/>
    </location>
</feature>
<reference evidence="1" key="1">
    <citation type="journal article" date="2019" name="Science">
        <title>Mutation of a bHLH transcription factor allowed almond domestication.</title>
        <authorList>
            <person name="Sanchez-Perez R."/>
            <person name="Pavan S."/>
            <person name="Mazzeo R."/>
            <person name="Moldovan C."/>
            <person name="Aiese Cigliano R."/>
            <person name="Del Cueto J."/>
            <person name="Ricciardi F."/>
            <person name="Lotti C."/>
            <person name="Ricciardi L."/>
            <person name="Dicenta F."/>
            <person name="Lopez-Marques R.L."/>
            <person name="Lindberg Moller B."/>
        </authorList>
    </citation>
    <scope>NUCLEOTIDE SEQUENCE</scope>
</reference>
<sequence>MRQMSSALTKLK</sequence>
<name>A0A4Y1QQD3_PRUDU</name>
<evidence type="ECO:0000313" key="1">
    <source>
        <dbReference type="EMBL" id="BBG94007.1"/>
    </source>
</evidence>